<keyword evidence="3" id="KW-0540">Nuclease</keyword>
<dbReference type="InterPro" id="IPR043502">
    <property type="entry name" value="DNA/RNA_pol_sf"/>
</dbReference>
<dbReference type="GO" id="GO:0071897">
    <property type="term" value="P:DNA biosynthetic process"/>
    <property type="evidence" value="ECO:0007669"/>
    <property type="project" value="UniProtKB-ARBA"/>
</dbReference>
<dbReference type="Gene3D" id="2.40.70.10">
    <property type="entry name" value="Acid Proteases"/>
    <property type="match status" value="1"/>
</dbReference>
<dbReference type="SUPFAM" id="SSF50630">
    <property type="entry name" value="Acid proteases"/>
    <property type="match status" value="1"/>
</dbReference>
<protein>
    <recommendedName>
        <fullName evidence="7">Peptidase A2 domain-containing protein</fullName>
    </recommendedName>
</protein>
<dbReference type="Proteomes" id="UP001367676">
    <property type="component" value="Unassembled WGS sequence"/>
</dbReference>
<name>A0AAN9TU54_9HEMI</name>
<dbReference type="GO" id="GO:0004519">
    <property type="term" value="F:endonuclease activity"/>
    <property type="evidence" value="ECO:0007669"/>
    <property type="project" value="UniProtKB-KW"/>
</dbReference>
<dbReference type="InterPro" id="IPR050951">
    <property type="entry name" value="Retrovirus_Pol_polyprotein"/>
</dbReference>
<keyword evidence="4" id="KW-0378">Hydrolase</keyword>
<accession>A0AAN9TU54</accession>
<dbReference type="GO" id="GO:0006508">
    <property type="term" value="P:proteolysis"/>
    <property type="evidence" value="ECO:0007669"/>
    <property type="project" value="InterPro"/>
</dbReference>
<keyword evidence="6" id="KW-1185">Reference proteome</keyword>
<evidence type="ECO:0000256" key="3">
    <source>
        <dbReference type="ARBA" id="ARBA00022722"/>
    </source>
</evidence>
<dbReference type="SUPFAM" id="SSF56672">
    <property type="entry name" value="DNA/RNA polymerases"/>
    <property type="match status" value="1"/>
</dbReference>
<dbReference type="InterPro" id="IPR001969">
    <property type="entry name" value="Aspartic_peptidase_AS"/>
</dbReference>
<dbReference type="GO" id="GO:0004190">
    <property type="term" value="F:aspartic-type endopeptidase activity"/>
    <property type="evidence" value="ECO:0007669"/>
    <property type="project" value="InterPro"/>
</dbReference>
<evidence type="ECO:0000256" key="2">
    <source>
        <dbReference type="ARBA" id="ARBA00022695"/>
    </source>
</evidence>
<dbReference type="EMBL" id="JBBCAQ010000002">
    <property type="protein sequence ID" value="KAK7605145.1"/>
    <property type="molecule type" value="Genomic_DNA"/>
</dbReference>
<dbReference type="PANTHER" id="PTHR37984">
    <property type="entry name" value="PROTEIN CBG26694"/>
    <property type="match status" value="1"/>
</dbReference>
<sequence length="418" mass="47163">MTCAPICALLNAQLMDNLCMRKSQIFELMSFFNAHLKAAPSGLSVVNMSSNDILLMPFQKSDTEIKSVDDLEKLADKAEKIFKFEKEVITLKKQVHAVSFTKKEGNFRNESNNDPQTLRKEINDLKSTIGNSKKQVEKLSLNQGNSGGQKSNLACKYSRRLSIQDHDSQTWFLVDTGSDVSLIPAKNTEFSEEPARHLYAANSKPIKVFGEKLVEFNIGIRRSLRWIMQVTDVDTAILGADFLEHFDLSPDLKRKCLTDNETGIKVTGFVKMTPLPEVTTIKKENKWIIMIREFPCIELSSTEKKSKYKNEVTHVLDTPPNARPVKAGARMLTPEKLRAAKIAIYKMVADSKMRPSNSEWSSPIHMVTKSDLTWRVTDNFRALNAITRADNYQVPIIMDFNTVKPLSNGNLGTGENVR</sequence>
<keyword evidence="2" id="KW-0548">Nucleotidyltransferase</keyword>
<evidence type="ECO:0000313" key="6">
    <source>
        <dbReference type="Proteomes" id="UP001367676"/>
    </source>
</evidence>
<comment type="caution">
    <text evidence="5">The sequence shown here is derived from an EMBL/GenBank/DDBJ whole genome shotgun (WGS) entry which is preliminary data.</text>
</comment>
<evidence type="ECO:0000256" key="1">
    <source>
        <dbReference type="ARBA" id="ARBA00022679"/>
    </source>
</evidence>
<dbReference type="PROSITE" id="PS00141">
    <property type="entry name" value="ASP_PROTEASE"/>
    <property type="match status" value="1"/>
</dbReference>
<evidence type="ECO:0000313" key="5">
    <source>
        <dbReference type="EMBL" id="KAK7605145.1"/>
    </source>
</evidence>
<dbReference type="GO" id="GO:0016779">
    <property type="term" value="F:nucleotidyltransferase activity"/>
    <property type="evidence" value="ECO:0007669"/>
    <property type="project" value="UniProtKB-KW"/>
</dbReference>
<keyword evidence="1" id="KW-0808">Transferase</keyword>
<evidence type="ECO:0000256" key="4">
    <source>
        <dbReference type="ARBA" id="ARBA00022759"/>
    </source>
</evidence>
<keyword evidence="4" id="KW-0255">Endonuclease</keyword>
<gene>
    <name evidence="5" type="ORF">V9T40_007003</name>
</gene>
<organism evidence="5 6">
    <name type="scientific">Parthenolecanium corni</name>
    <dbReference type="NCBI Taxonomy" id="536013"/>
    <lineage>
        <taxon>Eukaryota</taxon>
        <taxon>Metazoa</taxon>
        <taxon>Ecdysozoa</taxon>
        <taxon>Arthropoda</taxon>
        <taxon>Hexapoda</taxon>
        <taxon>Insecta</taxon>
        <taxon>Pterygota</taxon>
        <taxon>Neoptera</taxon>
        <taxon>Paraneoptera</taxon>
        <taxon>Hemiptera</taxon>
        <taxon>Sternorrhyncha</taxon>
        <taxon>Coccoidea</taxon>
        <taxon>Coccidae</taxon>
        <taxon>Parthenolecanium</taxon>
    </lineage>
</organism>
<dbReference type="Gene3D" id="3.10.10.10">
    <property type="entry name" value="HIV Type 1 Reverse Transcriptase, subunit A, domain 1"/>
    <property type="match status" value="1"/>
</dbReference>
<proteinExistence type="predicted"/>
<reference evidence="5 6" key="1">
    <citation type="submission" date="2024-03" db="EMBL/GenBank/DDBJ databases">
        <title>Adaptation during the transition from Ophiocordyceps entomopathogen to insect associate is accompanied by gene loss and intensified selection.</title>
        <authorList>
            <person name="Ward C.M."/>
            <person name="Onetto C.A."/>
            <person name="Borneman A.R."/>
        </authorList>
    </citation>
    <scope>NUCLEOTIDE SEQUENCE [LARGE SCALE GENOMIC DNA]</scope>
    <source>
        <strain evidence="5">AWRI1</strain>
        <tissue evidence="5">Single Adult Female</tissue>
    </source>
</reference>
<dbReference type="InterPro" id="IPR021109">
    <property type="entry name" value="Peptidase_aspartic_dom_sf"/>
</dbReference>
<dbReference type="AlphaFoldDB" id="A0AAN9TU54"/>
<dbReference type="PANTHER" id="PTHR37984:SF5">
    <property type="entry name" value="PROTEIN NYNRIN-LIKE"/>
    <property type="match status" value="1"/>
</dbReference>
<evidence type="ECO:0008006" key="7">
    <source>
        <dbReference type="Google" id="ProtNLM"/>
    </source>
</evidence>